<sequence length="44" mass="5015">MLNTVGVDIKKLELIEKILLLEKETECEVIFQAIGELKKEIDGK</sequence>
<gene>
    <name evidence="1" type="ORF">KNN_00596</name>
</gene>
<evidence type="ECO:0000313" key="2">
    <source>
        <dbReference type="Proteomes" id="UP000055316"/>
    </source>
</evidence>
<dbReference type="RefSeq" id="WP_023901185.1">
    <property type="nucleotide sequence ID" value="NZ_AP014864.1"/>
</dbReference>
<dbReference type="AlphaFoldDB" id="A0A9W3ZS85"/>
<evidence type="ECO:0000313" key="1">
    <source>
        <dbReference type="EMBL" id="BAR81471.1"/>
    </source>
</evidence>
<proteinExistence type="predicted"/>
<dbReference type="Proteomes" id="UP000055316">
    <property type="component" value="Chromosome"/>
</dbReference>
<name>A0A9W3ZS85_BACTO</name>
<reference evidence="1 2" key="1">
    <citation type="submission" date="2015-05" db="EMBL/GenBank/DDBJ databases">
        <title>Whole genome sequence of Bacillus thuringiensis serovar tolworthi Pasteur Institute Standard strain.</title>
        <authorList>
            <person name="Kanda K."/>
            <person name="Nakashima K."/>
            <person name="Nagano Y."/>
        </authorList>
    </citation>
    <scope>NUCLEOTIDE SEQUENCE [LARGE SCALE GENOMIC DNA]</scope>
    <source>
        <strain evidence="1 2">Pasteur Institute Standard strain</strain>
    </source>
</reference>
<dbReference type="EMBL" id="AP014864">
    <property type="protein sequence ID" value="BAR81471.1"/>
    <property type="molecule type" value="Genomic_DNA"/>
</dbReference>
<protein>
    <submittedName>
        <fullName evidence="1">Uncharacterized protein</fullName>
    </submittedName>
</protein>
<organism evidence="1 2">
    <name type="scientific">Bacillus thuringiensis subsp. tolworthi</name>
    <dbReference type="NCBI Taxonomy" id="1442"/>
    <lineage>
        <taxon>Bacteria</taxon>
        <taxon>Bacillati</taxon>
        <taxon>Bacillota</taxon>
        <taxon>Bacilli</taxon>
        <taxon>Bacillales</taxon>
        <taxon>Bacillaceae</taxon>
        <taxon>Bacillus</taxon>
        <taxon>Bacillus cereus group</taxon>
    </lineage>
</organism>
<accession>A0A9W3ZS85</accession>